<dbReference type="AlphaFoldDB" id="A0A843YN33"/>
<evidence type="ECO:0000256" key="1">
    <source>
        <dbReference type="ARBA" id="ARBA00004651"/>
    </source>
</evidence>
<dbReference type="PANTHER" id="PTHR22911">
    <property type="entry name" value="ACYL-MALONYL CONDENSING ENZYME-RELATED"/>
    <property type="match status" value="1"/>
</dbReference>
<keyword evidence="4" id="KW-1003">Cell membrane</keyword>
<dbReference type="InterPro" id="IPR004626">
    <property type="entry name" value="RarD"/>
</dbReference>
<dbReference type="Pfam" id="PF00892">
    <property type="entry name" value="EamA"/>
    <property type="match status" value="2"/>
</dbReference>
<dbReference type="RefSeq" id="WP_153234488.1">
    <property type="nucleotide sequence ID" value="NZ_WINI01000004.1"/>
</dbReference>
<keyword evidence="5 8" id="KW-0812">Transmembrane</keyword>
<dbReference type="NCBIfam" id="TIGR00688">
    <property type="entry name" value="rarD"/>
    <property type="match status" value="1"/>
</dbReference>
<feature type="transmembrane region" description="Helical" evidence="8">
    <location>
        <begin position="209"/>
        <end position="227"/>
    </location>
</feature>
<dbReference type="EMBL" id="WINI01000004">
    <property type="protein sequence ID" value="MQR00875.1"/>
    <property type="molecule type" value="Genomic_DNA"/>
</dbReference>
<evidence type="ECO:0000256" key="7">
    <source>
        <dbReference type="ARBA" id="ARBA00023136"/>
    </source>
</evidence>
<accession>A0A843YN33</accession>
<dbReference type="PANTHER" id="PTHR22911:SF137">
    <property type="entry name" value="SOLUTE CARRIER FAMILY 35 MEMBER G2-RELATED"/>
    <property type="match status" value="1"/>
</dbReference>
<reference evidence="10 11" key="1">
    <citation type="submission" date="2019-10" db="EMBL/GenBank/DDBJ databases">
        <title>Glaciimonas soli sp. nov., a psychrophilic bacterium isolated from the forest soil of a high elevation mountain in Taiwan.</title>
        <authorList>
            <person name="Wang L.-T."/>
            <person name="Shieh W.Y."/>
        </authorList>
    </citation>
    <scope>NUCLEOTIDE SEQUENCE [LARGE SCALE GENOMIC DNA]</scope>
    <source>
        <strain evidence="10 11">GS1</strain>
    </source>
</reference>
<evidence type="ECO:0000256" key="6">
    <source>
        <dbReference type="ARBA" id="ARBA00022989"/>
    </source>
</evidence>
<comment type="caution">
    <text evidence="10">The sequence shown here is derived from an EMBL/GenBank/DDBJ whole genome shotgun (WGS) entry which is preliminary data.</text>
</comment>
<feature type="transmembrane region" description="Helical" evidence="8">
    <location>
        <begin position="123"/>
        <end position="140"/>
    </location>
</feature>
<gene>
    <name evidence="10" type="primary">rarD</name>
    <name evidence="10" type="ORF">GEV47_09280</name>
</gene>
<dbReference type="SUPFAM" id="SSF103481">
    <property type="entry name" value="Multidrug resistance efflux transporter EmrE"/>
    <property type="match status" value="2"/>
</dbReference>
<feature type="transmembrane region" description="Helical" evidence="8">
    <location>
        <begin position="34"/>
        <end position="51"/>
    </location>
</feature>
<feature type="transmembrane region" description="Helical" evidence="8">
    <location>
        <begin position="146"/>
        <end position="162"/>
    </location>
</feature>
<keyword evidence="7 8" id="KW-0472">Membrane</keyword>
<evidence type="ECO:0000256" key="4">
    <source>
        <dbReference type="ARBA" id="ARBA00022475"/>
    </source>
</evidence>
<evidence type="ECO:0000256" key="8">
    <source>
        <dbReference type="SAM" id="Phobius"/>
    </source>
</evidence>
<evidence type="ECO:0000256" key="3">
    <source>
        <dbReference type="ARBA" id="ARBA00022448"/>
    </source>
</evidence>
<evidence type="ECO:0000313" key="10">
    <source>
        <dbReference type="EMBL" id="MQR00875.1"/>
    </source>
</evidence>
<feature type="transmembrane region" description="Helical" evidence="8">
    <location>
        <begin position="99"/>
        <end position="116"/>
    </location>
</feature>
<evidence type="ECO:0000259" key="9">
    <source>
        <dbReference type="Pfam" id="PF00892"/>
    </source>
</evidence>
<evidence type="ECO:0000313" key="11">
    <source>
        <dbReference type="Proteomes" id="UP000451565"/>
    </source>
</evidence>
<organism evidence="10 11">
    <name type="scientific">Glaciimonas soli</name>
    <dbReference type="NCBI Taxonomy" id="2590999"/>
    <lineage>
        <taxon>Bacteria</taxon>
        <taxon>Pseudomonadati</taxon>
        <taxon>Pseudomonadota</taxon>
        <taxon>Betaproteobacteria</taxon>
        <taxon>Burkholderiales</taxon>
        <taxon>Oxalobacteraceae</taxon>
        <taxon>Glaciimonas</taxon>
    </lineage>
</organism>
<dbReference type="OrthoDB" id="369870at2"/>
<comment type="similarity">
    <text evidence="2">Belongs to the EamA transporter family.</text>
</comment>
<keyword evidence="6 8" id="KW-1133">Transmembrane helix</keyword>
<feature type="transmembrane region" description="Helical" evidence="8">
    <location>
        <begin position="67"/>
        <end position="87"/>
    </location>
</feature>
<dbReference type="Proteomes" id="UP000451565">
    <property type="component" value="Unassembled WGS sequence"/>
</dbReference>
<comment type="subcellular location">
    <subcellularLocation>
        <location evidence="1">Cell membrane</location>
        <topology evidence="1">Multi-pass membrane protein</topology>
    </subcellularLocation>
</comment>
<feature type="domain" description="EamA" evidence="9">
    <location>
        <begin position="3"/>
        <end position="139"/>
    </location>
</feature>
<feature type="domain" description="EamA" evidence="9">
    <location>
        <begin position="148"/>
        <end position="278"/>
    </location>
</feature>
<dbReference type="InterPro" id="IPR000620">
    <property type="entry name" value="EamA_dom"/>
</dbReference>
<evidence type="ECO:0000256" key="2">
    <source>
        <dbReference type="ARBA" id="ARBA00007362"/>
    </source>
</evidence>
<feature type="transmembrane region" description="Helical" evidence="8">
    <location>
        <begin position="269"/>
        <end position="287"/>
    </location>
</feature>
<evidence type="ECO:0000256" key="5">
    <source>
        <dbReference type="ARBA" id="ARBA00022692"/>
    </source>
</evidence>
<feature type="transmembrane region" description="Helical" evidence="8">
    <location>
        <begin position="5"/>
        <end position="22"/>
    </location>
</feature>
<dbReference type="InterPro" id="IPR037185">
    <property type="entry name" value="EmrE-like"/>
</dbReference>
<feature type="transmembrane region" description="Helical" evidence="8">
    <location>
        <begin position="239"/>
        <end position="257"/>
    </location>
</feature>
<name>A0A843YN33_9BURK</name>
<protein>
    <submittedName>
        <fullName evidence="10">EamA family transporter RarD</fullName>
    </submittedName>
</protein>
<feature type="transmembrane region" description="Helical" evidence="8">
    <location>
        <begin position="169"/>
        <end position="189"/>
    </location>
</feature>
<keyword evidence="11" id="KW-1185">Reference proteome</keyword>
<dbReference type="GO" id="GO:0005886">
    <property type="term" value="C:plasma membrane"/>
    <property type="evidence" value="ECO:0007669"/>
    <property type="project" value="UniProtKB-SubCell"/>
</dbReference>
<proteinExistence type="inferred from homology"/>
<keyword evidence="3" id="KW-0813">Transport</keyword>
<sequence length="299" mass="33224">MQAGIFLAFASYTIWGLFPLYFKALQDIPPVDIVMHRMLWSFLFLVLILAYRKQWAWIGPVCRQPRVLAGFAASALLLAINWLTYIWAVNNNHVVEASLGYFITPLVNVALGFVFLRERPRLVQWIAIAMAALAVLWLTWQVGHPPWIALALALSFGSYGLLRKTASLGALHGLTLETTLVLPLALAYLAFTTQQGHNSFVAASGNTQWLLAAAGPITSIPLIMFAAGARRIPLSTLGLLQYISPSLQLLLGVWLYHEPLDGNRLIGFIIIWCALLLYTAEGLWITWQRNKNTEAPTLG</sequence>